<dbReference type="Proteomes" id="UP001207742">
    <property type="component" value="Unassembled WGS sequence"/>
</dbReference>
<evidence type="ECO:0000256" key="1">
    <source>
        <dbReference type="ARBA" id="ARBA00004651"/>
    </source>
</evidence>
<feature type="transmembrane region" description="Helical" evidence="6">
    <location>
        <begin position="374"/>
        <end position="397"/>
    </location>
</feature>
<feature type="transmembrane region" description="Helical" evidence="6">
    <location>
        <begin position="675"/>
        <end position="696"/>
    </location>
</feature>
<feature type="transmembrane region" description="Helical" evidence="6">
    <location>
        <begin position="280"/>
        <end position="302"/>
    </location>
</feature>
<reference evidence="9 10" key="1">
    <citation type="submission" date="2022-10" db="EMBL/GenBank/DDBJ databases">
        <title>Chitinophaga nivalis PC15 sp. nov., isolated from Pyeongchang county, South Korea.</title>
        <authorList>
            <person name="Trinh H.N."/>
        </authorList>
    </citation>
    <scope>NUCLEOTIDE SEQUENCE [LARGE SCALE GENOMIC DNA]</scope>
    <source>
        <strain evidence="9 10">PC14</strain>
    </source>
</reference>
<evidence type="ECO:0000259" key="7">
    <source>
        <dbReference type="Pfam" id="PF02687"/>
    </source>
</evidence>
<dbReference type="InterPro" id="IPR025857">
    <property type="entry name" value="MacB_PCD"/>
</dbReference>
<feature type="transmembrane region" description="Helical" evidence="6">
    <location>
        <begin position="717"/>
        <end position="744"/>
    </location>
</feature>
<evidence type="ECO:0000256" key="3">
    <source>
        <dbReference type="ARBA" id="ARBA00022692"/>
    </source>
</evidence>
<evidence type="ECO:0000256" key="5">
    <source>
        <dbReference type="ARBA" id="ARBA00023136"/>
    </source>
</evidence>
<keyword evidence="3 6" id="KW-0812">Transmembrane</keyword>
<keyword evidence="2" id="KW-1003">Cell membrane</keyword>
<protein>
    <submittedName>
        <fullName evidence="9">ABC transporter permease</fullName>
    </submittedName>
</protein>
<proteinExistence type="predicted"/>
<feature type="transmembrane region" description="Helical" evidence="6">
    <location>
        <begin position="418"/>
        <end position="441"/>
    </location>
</feature>
<dbReference type="PANTHER" id="PTHR30572">
    <property type="entry name" value="MEMBRANE COMPONENT OF TRANSPORTER-RELATED"/>
    <property type="match status" value="1"/>
</dbReference>
<evidence type="ECO:0000259" key="8">
    <source>
        <dbReference type="Pfam" id="PF12704"/>
    </source>
</evidence>
<dbReference type="Pfam" id="PF02687">
    <property type="entry name" value="FtsX"/>
    <property type="match status" value="2"/>
</dbReference>
<feature type="transmembrane region" description="Helical" evidence="6">
    <location>
        <begin position="21"/>
        <end position="41"/>
    </location>
</feature>
<dbReference type="PROSITE" id="PS51257">
    <property type="entry name" value="PROKAR_LIPOPROTEIN"/>
    <property type="match status" value="1"/>
</dbReference>
<feature type="domain" description="ABC3 transporter permease C-terminal" evidence="7">
    <location>
        <begin position="286"/>
        <end position="395"/>
    </location>
</feature>
<feature type="transmembrane region" description="Helical" evidence="6">
    <location>
        <begin position="759"/>
        <end position="782"/>
    </location>
</feature>
<dbReference type="PANTHER" id="PTHR30572:SF18">
    <property type="entry name" value="ABC-TYPE MACROLIDE FAMILY EXPORT SYSTEM PERMEASE COMPONENT 2"/>
    <property type="match status" value="1"/>
</dbReference>
<evidence type="ECO:0000313" key="10">
    <source>
        <dbReference type="Proteomes" id="UP001207742"/>
    </source>
</evidence>
<comment type="subcellular location">
    <subcellularLocation>
        <location evidence="1">Cell membrane</location>
        <topology evidence="1">Multi-pass membrane protein</topology>
    </subcellularLocation>
</comment>
<dbReference type="EMBL" id="JAPDNS010000001">
    <property type="protein sequence ID" value="MCW3484439.1"/>
    <property type="molecule type" value="Genomic_DNA"/>
</dbReference>
<dbReference type="InterPro" id="IPR050250">
    <property type="entry name" value="Macrolide_Exporter_MacB"/>
</dbReference>
<feature type="transmembrane region" description="Helical" evidence="6">
    <location>
        <begin position="331"/>
        <end position="354"/>
    </location>
</feature>
<evidence type="ECO:0000313" key="9">
    <source>
        <dbReference type="EMBL" id="MCW3484439.1"/>
    </source>
</evidence>
<keyword evidence="5 6" id="KW-0472">Membrane</keyword>
<sequence>MIKNHFLIAIRNLWKHKGFSVINIAGLALGIACSLLILLWVQDESEVDGFHKNNTQLYSVYLRYFPEGKTEASYSTPGLLPEELQQTMPEVELASGLAWTTNNSFTVGDKVLKEDGSAASPGFFRMFSYPLLAGNAAEALKTPESIAISRKMATAFFGSPELAIDKTIRYDNRENFTVKAVFEDLPAQASEKFDFLLNWEFLKKENEWLTDWNSNGPKTFLQLRAGTDPELLEKKLLHFLDAYNKENKTMRYEMGLQRFDAQYLHGHFENGYLHGGRIEYVRLFSLVAVFILLIACINFMNLTTARSMNRLKEIGIRKAMGAVRWQLIRQFVGEAIIVAVLAAILAIFIVWITLPAFNGLTGKAIVLPFGHPVFWLMLLGLTLFSGILSGSYPALFLSACNAIEVLKGTMKSGAGSLWLRKGLVVFQFVLSIILIISTILISRQVQYVQHTNLGFDRENLIYVPLEGDLIARQEVLRQAALRSPYISGVSKMMGNPTNLKARTSGVDWEGRNPGSINYFTHSLVGYDFIKTLQLEISQGRDFSRNFATDSSAYIINEAALKILNYKEPIGRYLTFWGKKGPIVGVLRNFHFQSLHNNIQPLILRLEPAAKTGFLSAFTGNTFLVRTRPGKTKEALASLEQLCKELNPKFPFSYQFADEEYAHLYKSEQVTDRLSVIFAVLAIFISCLGLLGLSIFTAEQKAKEISIRKVMGASTASLFGLLSTDFMILVGIAFLIAAPIAWWAMHQWLQQFAYKTDISWWIFGLSGLLAVLIALSTVSFQAIRAININLIKSLRGE</sequence>
<organism evidence="9 10">
    <name type="scientific">Chitinophaga nivalis</name>
    <dbReference type="NCBI Taxonomy" id="2991709"/>
    <lineage>
        <taxon>Bacteria</taxon>
        <taxon>Pseudomonadati</taxon>
        <taxon>Bacteroidota</taxon>
        <taxon>Chitinophagia</taxon>
        <taxon>Chitinophagales</taxon>
        <taxon>Chitinophagaceae</taxon>
        <taxon>Chitinophaga</taxon>
    </lineage>
</organism>
<name>A0ABT3IKE8_9BACT</name>
<comment type="caution">
    <text evidence="9">The sequence shown here is derived from an EMBL/GenBank/DDBJ whole genome shotgun (WGS) entry which is preliminary data.</text>
</comment>
<dbReference type="Pfam" id="PF12704">
    <property type="entry name" value="MacB_PCD"/>
    <property type="match status" value="1"/>
</dbReference>
<feature type="domain" description="ABC3 transporter permease C-terminal" evidence="7">
    <location>
        <begin position="676"/>
        <end position="788"/>
    </location>
</feature>
<feature type="domain" description="MacB-like periplasmic core" evidence="8">
    <location>
        <begin position="20"/>
        <end position="236"/>
    </location>
</feature>
<evidence type="ECO:0000256" key="2">
    <source>
        <dbReference type="ARBA" id="ARBA00022475"/>
    </source>
</evidence>
<keyword evidence="4 6" id="KW-1133">Transmembrane helix</keyword>
<keyword evidence="10" id="KW-1185">Reference proteome</keyword>
<evidence type="ECO:0000256" key="4">
    <source>
        <dbReference type="ARBA" id="ARBA00022989"/>
    </source>
</evidence>
<dbReference type="InterPro" id="IPR003838">
    <property type="entry name" value="ABC3_permease_C"/>
</dbReference>
<gene>
    <name evidence="9" type="ORF">OL497_11080</name>
</gene>
<dbReference type="RefSeq" id="WP_264730056.1">
    <property type="nucleotide sequence ID" value="NZ_JAPDNR010000001.1"/>
</dbReference>
<accession>A0ABT3IKE8</accession>
<evidence type="ECO:0000256" key="6">
    <source>
        <dbReference type="SAM" id="Phobius"/>
    </source>
</evidence>